<accession>F4PU84</accession>
<evidence type="ECO:0000256" key="1">
    <source>
        <dbReference type="SAM" id="MobiDB-lite"/>
    </source>
</evidence>
<feature type="compositionally biased region" description="Basic and acidic residues" evidence="1">
    <location>
        <begin position="151"/>
        <end position="160"/>
    </location>
</feature>
<dbReference type="KEGG" id="dfa:DFA_01685"/>
<gene>
    <name evidence="2" type="ORF">DFA_01685</name>
</gene>
<protein>
    <submittedName>
        <fullName evidence="2">Uncharacterized protein</fullName>
    </submittedName>
</protein>
<evidence type="ECO:0000313" key="3">
    <source>
        <dbReference type="Proteomes" id="UP000007797"/>
    </source>
</evidence>
<feature type="region of interest" description="Disordered" evidence="1">
    <location>
        <begin position="127"/>
        <end position="160"/>
    </location>
</feature>
<organism evidence="2 3">
    <name type="scientific">Cavenderia fasciculata</name>
    <name type="common">Slime mold</name>
    <name type="synonym">Dictyostelium fasciculatum</name>
    <dbReference type="NCBI Taxonomy" id="261658"/>
    <lineage>
        <taxon>Eukaryota</taxon>
        <taxon>Amoebozoa</taxon>
        <taxon>Evosea</taxon>
        <taxon>Eumycetozoa</taxon>
        <taxon>Dictyostelia</taxon>
        <taxon>Acytosteliales</taxon>
        <taxon>Cavenderiaceae</taxon>
        <taxon>Cavenderia</taxon>
    </lineage>
</organism>
<keyword evidence="3" id="KW-1185">Reference proteome</keyword>
<evidence type="ECO:0000313" key="2">
    <source>
        <dbReference type="EMBL" id="EGG21799.1"/>
    </source>
</evidence>
<name>F4PU84_CACFS</name>
<proteinExistence type="predicted"/>
<dbReference type="EMBL" id="GL883010">
    <property type="protein sequence ID" value="EGG21799.1"/>
    <property type="molecule type" value="Genomic_DNA"/>
</dbReference>
<dbReference type="RefSeq" id="XP_004359649.1">
    <property type="nucleotide sequence ID" value="XM_004359592.1"/>
</dbReference>
<dbReference type="Proteomes" id="UP000007797">
    <property type="component" value="Unassembled WGS sequence"/>
</dbReference>
<dbReference type="AlphaFoldDB" id="F4PU84"/>
<reference evidence="3" key="1">
    <citation type="journal article" date="2011" name="Genome Res.">
        <title>Phylogeny-wide analysis of social amoeba genomes highlights ancient origins for complex intercellular communication.</title>
        <authorList>
            <person name="Heidel A.J."/>
            <person name="Lawal H.M."/>
            <person name="Felder M."/>
            <person name="Schilde C."/>
            <person name="Helps N.R."/>
            <person name="Tunggal B."/>
            <person name="Rivero F."/>
            <person name="John U."/>
            <person name="Schleicher M."/>
            <person name="Eichinger L."/>
            <person name="Platzer M."/>
            <person name="Noegel A.A."/>
            <person name="Schaap P."/>
            <person name="Gloeckner G."/>
        </authorList>
    </citation>
    <scope>NUCLEOTIDE SEQUENCE [LARGE SCALE GENOMIC DNA]</scope>
    <source>
        <strain evidence="3">SH3</strain>
    </source>
</reference>
<sequence>MDVKGIDQKDNKLIIEFSPVKMIWLDSGLYHKGFMVKDLRPYCSKNSPMECILDNVPDCDMVSLYGFNGIGSININLTFAFNCNANVVVGNNEKIGDSNSHTIETVPLSTTTTTFTETTPTIMPIEHDDRYDATSPTTTDYPLLSDGNADSDGHGHDHDDGHGPIFGSSSLISPTLYQPLLFLLLICRHLISRF</sequence>
<dbReference type="GeneID" id="14873191"/>